<dbReference type="PANTHER" id="PTHR22722">
    <property type="entry name" value="LOW-DENSITY LIPOPROTEIN RECEPTOR-RELATED PROTEIN 2-RELATED"/>
    <property type="match status" value="1"/>
</dbReference>
<feature type="disulfide bond" evidence="11">
    <location>
        <begin position="113"/>
        <end position="131"/>
    </location>
</feature>
<dbReference type="InterPro" id="IPR002172">
    <property type="entry name" value="LDrepeatLR_classA_rpt"/>
</dbReference>
<dbReference type="PROSITE" id="PS50068">
    <property type="entry name" value="LDLRA_2"/>
    <property type="match status" value="6"/>
</dbReference>
<evidence type="ECO:0000256" key="10">
    <source>
        <dbReference type="ARBA" id="ARBA00023180"/>
    </source>
</evidence>
<feature type="domain" description="EGF-like" evidence="12">
    <location>
        <begin position="105"/>
        <end position="141"/>
    </location>
</feature>
<dbReference type="InterPro" id="IPR011042">
    <property type="entry name" value="6-blade_b-propeller_TolB-like"/>
</dbReference>
<feature type="domain" description="EGF-like" evidence="12">
    <location>
        <begin position="332"/>
        <end position="374"/>
    </location>
</feature>
<dbReference type="FunFam" id="4.10.400.10:FF:000230">
    <property type="entry name" value="Low-density lipoprotein RecePtor related"/>
    <property type="match status" value="1"/>
</dbReference>
<dbReference type="InterPro" id="IPR051221">
    <property type="entry name" value="LDLR-related"/>
</dbReference>
<evidence type="ECO:0000259" key="12">
    <source>
        <dbReference type="SMART" id="SM00181"/>
    </source>
</evidence>
<keyword evidence="7" id="KW-0472">Membrane</keyword>
<dbReference type="STRING" id="121845.A0A3Q0IS05"/>
<feature type="domain" description="EGF-like" evidence="12">
    <location>
        <begin position="190"/>
        <end position="225"/>
    </location>
</feature>
<name>A0A3Q0IS05_DIACI</name>
<reference evidence="14" key="1">
    <citation type="submission" date="2025-08" db="UniProtKB">
        <authorList>
            <consortium name="RefSeq"/>
        </authorList>
    </citation>
    <scope>IDENTIFICATION</scope>
</reference>
<dbReference type="SUPFAM" id="SSF63825">
    <property type="entry name" value="YWTD domain"/>
    <property type="match status" value="1"/>
</dbReference>
<dbReference type="AlphaFoldDB" id="A0A3Q0IS05"/>
<dbReference type="FunFam" id="4.10.400.10:FF:000189">
    <property type="entry name" value="low-density lipoprotein receptor 1"/>
    <property type="match status" value="1"/>
</dbReference>
<feature type="disulfide bond" evidence="11">
    <location>
        <begin position="43"/>
        <end position="58"/>
    </location>
</feature>
<dbReference type="Pfam" id="PF00057">
    <property type="entry name" value="Ldl_recept_a"/>
    <property type="match status" value="6"/>
</dbReference>
<feature type="disulfide bond" evidence="11">
    <location>
        <begin position="125"/>
        <end position="140"/>
    </location>
</feature>
<evidence type="ECO:0000256" key="8">
    <source>
        <dbReference type="ARBA" id="ARBA00023157"/>
    </source>
</evidence>
<dbReference type="InterPro" id="IPR023415">
    <property type="entry name" value="LDLR_class-A_CS"/>
</dbReference>
<dbReference type="SUPFAM" id="SSF57424">
    <property type="entry name" value="LDL receptor-like module"/>
    <property type="match status" value="6"/>
</dbReference>
<dbReference type="PRINTS" id="PR00261">
    <property type="entry name" value="LDLRECEPTOR"/>
</dbReference>
<evidence type="ECO:0000256" key="6">
    <source>
        <dbReference type="ARBA" id="ARBA00022989"/>
    </source>
</evidence>
<dbReference type="PaxDb" id="121845-A0A3Q0IS05"/>
<dbReference type="GO" id="GO:0043235">
    <property type="term" value="C:receptor complex"/>
    <property type="evidence" value="ECO:0007669"/>
    <property type="project" value="TreeGrafter"/>
</dbReference>
<feature type="disulfide bond" evidence="11">
    <location>
        <begin position="106"/>
        <end position="118"/>
    </location>
</feature>
<evidence type="ECO:0000313" key="13">
    <source>
        <dbReference type="Proteomes" id="UP000079169"/>
    </source>
</evidence>
<evidence type="ECO:0000256" key="11">
    <source>
        <dbReference type="PROSITE-ProRule" id="PRU00124"/>
    </source>
</evidence>
<organism evidence="13 14">
    <name type="scientific">Diaphorina citri</name>
    <name type="common">Asian citrus psyllid</name>
    <dbReference type="NCBI Taxonomy" id="121845"/>
    <lineage>
        <taxon>Eukaryota</taxon>
        <taxon>Metazoa</taxon>
        <taxon>Ecdysozoa</taxon>
        <taxon>Arthropoda</taxon>
        <taxon>Hexapoda</taxon>
        <taxon>Insecta</taxon>
        <taxon>Pterygota</taxon>
        <taxon>Neoptera</taxon>
        <taxon>Paraneoptera</taxon>
        <taxon>Hemiptera</taxon>
        <taxon>Sternorrhyncha</taxon>
        <taxon>Psylloidea</taxon>
        <taxon>Psyllidae</taxon>
        <taxon>Diaphorininae</taxon>
        <taxon>Diaphorina</taxon>
    </lineage>
</organism>
<dbReference type="GO" id="GO:0006898">
    <property type="term" value="P:receptor-mediated endocytosis"/>
    <property type="evidence" value="ECO:0007669"/>
    <property type="project" value="TreeGrafter"/>
</dbReference>
<dbReference type="FunFam" id="4.10.400.10:FF:000011">
    <property type="entry name" value="Low-density lipoprotein receptor-related protein 1"/>
    <property type="match status" value="1"/>
</dbReference>
<evidence type="ECO:0000256" key="1">
    <source>
        <dbReference type="ARBA" id="ARBA00004167"/>
    </source>
</evidence>
<dbReference type="PROSITE" id="PS01209">
    <property type="entry name" value="LDLRA_1"/>
    <property type="match status" value="4"/>
</dbReference>
<keyword evidence="3" id="KW-0254">Endocytosis</keyword>
<keyword evidence="9" id="KW-0675">Receptor</keyword>
<feature type="domain" description="EGF-like" evidence="12">
    <location>
        <begin position="416"/>
        <end position="453"/>
    </location>
</feature>
<gene>
    <name evidence="14" type="primary">LOC113466164</name>
</gene>
<evidence type="ECO:0000256" key="7">
    <source>
        <dbReference type="ARBA" id="ARBA00023136"/>
    </source>
</evidence>
<keyword evidence="2" id="KW-0245">EGF-like domain</keyword>
<dbReference type="InterPro" id="IPR036055">
    <property type="entry name" value="LDL_receptor-like_sf"/>
</dbReference>
<keyword evidence="6" id="KW-1133">Transmembrane helix</keyword>
<evidence type="ECO:0000313" key="14">
    <source>
        <dbReference type="RefSeq" id="XP_026677125.1"/>
    </source>
</evidence>
<comment type="subcellular location">
    <subcellularLocation>
        <location evidence="1">Membrane</location>
        <topology evidence="1">Single-pass membrane protein</topology>
    </subcellularLocation>
</comment>
<protein>
    <submittedName>
        <fullName evidence="14">Low-density lipoprotein receptor-related protein 2-like</fullName>
    </submittedName>
</protein>
<feature type="domain" description="EGF-like" evidence="12">
    <location>
        <begin position="238"/>
        <end position="278"/>
    </location>
</feature>
<dbReference type="SMART" id="SM00192">
    <property type="entry name" value="LDLa"/>
    <property type="match status" value="6"/>
</dbReference>
<feature type="disulfide bond" evidence="11">
    <location>
        <begin position="397"/>
        <end position="412"/>
    </location>
</feature>
<evidence type="ECO:0000256" key="3">
    <source>
        <dbReference type="ARBA" id="ARBA00022583"/>
    </source>
</evidence>
<dbReference type="Gene3D" id="4.10.400.10">
    <property type="entry name" value="Low-density Lipoprotein Receptor"/>
    <property type="match status" value="6"/>
</dbReference>
<evidence type="ECO:0000256" key="4">
    <source>
        <dbReference type="ARBA" id="ARBA00022692"/>
    </source>
</evidence>
<evidence type="ECO:0000256" key="5">
    <source>
        <dbReference type="ARBA" id="ARBA00022737"/>
    </source>
</evidence>
<dbReference type="SMART" id="SM00135">
    <property type="entry name" value="LY"/>
    <property type="match status" value="2"/>
</dbReference>
<evidence type="ECO:0000256" key="9">
    <source>
        <dbReference type="ARBA" id="ARBA00023170"/>
    </source>
</evidence>
<dbReference type="SMART" id="SM00181">
    <property type="entry name" value="EGF"/>
    <property type="match status" value="5"/>
</dbReference>
<proteinExistence type="predicted"/>
<dbReference type="GeneID" id="113466164"/>
<sequence>MGPFGNKEEVIPFFFRPDFRKCSPGDFECDPPHGICIPKDKRCDGYYDCRNRKDEEGCPATTGLSCDLDQFRCANGQKCIDAKLKCNYHNDCGDNSDEEKCNFTACHVGQFKCANSLCIPVSYHCDGYRDCIDGSDETNCTSIACPNNKFLCPMGAAGGKPKCIPKAQVCDGRKDCEDNADEETVCSTKSCSLLNCEFTCQASPTGGVCQCPEGQKVANDSRTCLLYMKNNLKQATKSCSLLNCEFTCQASPTGGVCQCPEGQKVANDSRTSVLRYCDDLSTAVPGLSDPALSLRDPDRLTDLGLRPIPAEVTMEGVNTCALSRELHLAPNPCGSNNGGCEHMCIITRASGNALGYKCACDIGYRLSVNGNNCNQPTCAPGEFQCASGRCVPSTFKCDAENDCGDYSDETGCVNVTCSLSQFACENGRCVPSTWKCDSENDCGDGSDEGDFCSEKTCAYFQFHAIVLGSNLTNPTDLALDPTSGLMFVADSNQILRTNMDGTMAMSIVSEAAYKASGVALDINAKRLFWCDNLLDYIETVDYEGKNRFLILRGY</sequence>
<dbReference type="Proteomes" id="UP000079169">
    <property type="component" value="Unplaced"/>
</dbReference>
<feature type="disulfide bond" evidence="11">
    <location>
        <begin position="424"/>
        <end position="442"/>
    </location>
</feature>
<keyword evidence="5" id="KW-0677">Repeat</keyword>
<dbReference type="Gene3D" id="2.10.25.10">
    <property type="entry name" value="Laminin"/>
    <property type="match status" value="1"/>
</dbReference>
<comment type="caution">
    <text evidence="11">Lacks conserved residue(s) required for the propagation of feature annotation.</text>
</comment>
<dbReference type="KEGG" id="dci:113466164"/>
<feature type="disulfide bond" evidence="11">
    <location>
        <begin position="385"/>
        <end position="403"/>
    </location>
</feature>
<keyword evidence="4" id="KW-0812">Transmembrane</keyword>
<evidence type="ECO:0000256" key="2">
    <source>
        <dbReference type="ARBA" id="ARBA00022536"/>
    </source>
</evidence>
<accession>A0A3Q0IS05</accession>
<dbReference type="RefSeq" id="XP_026677125.1">
    <property type="nucleotide sequence ID" value="XM_026821324.1"/>
</dbReference>
<feature type="disulfide bond" evidence="11">
    <location>
        <begin position="86"/>
        <end position="101"/>
    </location>
</feature>
<dbReference type="Gene3D" id="2.120.10.30">
    <property type="entry name" value="TolB, C-terminal domain"/>
    <property type="match status" value="1"/>
</dbReference>
<keyword evidence="8 11" id="KW-1015">Disulfide bond</keyword>
<dbReference type="InterPro" id="IPR000033">
    <property type="entry name" value="LDLR_classB_rpt"/>
</dbReference>
<dbReference type="Pfam" id="PF14670">
    <property type="entry name" value="FXa_inhibition"/>
    <property type="match status" value="1"/>
</dbReference>
<dbReference type="InterPro" id="IPR000742">
    <property type="entry name" value="EGF"/>
</dbReference>
<dbReference type="CDD" id="cd00112">
    <property type="entry name" value="LDLa"/>
    <property type="match status" value="6"/>
</dbReference>
<keyword evidence="13" id="KW-1185">Reference proteome</keyword>
<feature type="disulfide bond" evidence="11">
    <location>
        <begin position="378"/>
        <end position="390"/>
    </location>
</feature>
<dbReference type="GO" id="GO:0016324">
    <property type="term" value="C:apical plasma membrane"/>
    <property type="evidence" value="ECO:0007669"/>
    <property type="project" value="TreeGrafter"/>
</dbReference>
<dbReference type="GO" id="GO:0042562">
    <property type="term" value="F:hormone binding"/>
    <property type="evidence" value="ECO:0007669"/>
    <property type="project" value="TreeGrafter"/>
</dbReference>
<keyword evidence="10" id="KW-0325">Glycoprotein</keyword>
<dbReference type="PANTHER" id="PTHR22722:SF12">
    <property type="entry name" value="EGF-LIKE DOMAIN-CONTAINING PROTEIN"/>
    <property type="match status" value="1"/>
</dbReference>
<feature type="disulfide bond" evidence="11">
    <location>
        <begin position="417"/>
        <end position="429"/>
    </location>
</feature>